<dbReference type="AlphaFoldDB" id="A0A5A7S4B5"/>
<accession>A0A5A7S4B5</accession>
<name>A0A5A7S4B5_9NOCA</name>
<dbReference type="OrthoDB" id="4480650at2"/>
<organism evidence="2 3">
    <name type="scientific">Antrihabitans cavernicola</name>
    <dbReference type="NCBI Taxonomy" id="2495913"/>
    <lineage>
        <taxon>Bacteria</taxon>
        <taxon>Bacillati</taxon>
        <taxon>Actinomycetota</taxon>
        <taxon>Actinomycetes</taxon>
        <taxon>Mycobacteriales</taxon>
        <taxon>Nocardiaceae</taxon>
        <taxon>Antrihabitans</taxon>
    </lineage>
</organism>
<dbReference type="Proteomes" id="UP000322244">
    <property type="component" value="Unassembled WGS sequence"/>
</dbReference>
<reference evidence="2 3" key="1">
    <citation type="submission" date="2019-07" db="EMBL/GenBank/DDBJ databases">
        <title>Rhodococcus cavernicolus sp. nov., isolated from a cave.</title>
        <authorList>
            <person name="Lee S.D."/>
        </authorList>
    </citation>
    <scope>NUCLEOTIDE SEQUENCE [LARGE SCALE GENOMIC DNA]</scope>
    <source>
        <strain evidence="2 3">C1-24</strain>
    </source>
</reference>
<protein>
    <submittedName>
        <fullName evidence="2">Uncharacterized protein</fullName>
    </submittedName>
</protein>
<feature type="region of interest" description="Disordered" evidence="1">
    <location>
        <begin position="66"/>
        <end position="87"/>
    </location>
</feature>
<evidence type="ECO:0000313" key="3">
    <source>
        <dbReference type="Proteomes" id="UP000322244"/>
    </source>
</evidence>
<comment type="caution">
    <text evidence="2">The sequence shown here is derived from an EMBL/GenBank/DDBJ whole genome shotgun (WGS) entry which is preliminary data.</text>
</comment>
<evidence type="ECO:0000313" key="2">
    <source>
        <dbReference type="EMBL" id="KAA0017070.1"/>
    </source>
</evidence>
<dbReference type="RefSeq" id="WP_149433058.1">
    <property type="nucleotide sequence ID" value="NZ_VLNY01000023.1"/>
</dbReference>
<evidence type="ECO:0000256" key="1">
    <source>
        <dbReference type="SAM" id="MobiDB-lite"/>
    </source>
</evidence>
<proteinExistence type="predicted"/>
<sequence>MYSILTLLAIGAFAAVIYHYTPNRTSRELFHLHQFLPTSPLAGFLPRNREEERLYADLAAMYAHQDAPEPTSAPVHKVDDTPDQLAA</sequence>
<keyword evidence="3" id="KW-1185">Reference proteome</keyword>
<gene>
    <name evidence="2" type="ORF">FOY51_25365</name>
</gene>
<dbReference type="EMBL" id="VLNY01000023">
    <property type="protein sequence ID" value="KAA0017070.1"/>
    <property type="molecule type" value="Genomic_DNA"/>
</dbReference>